<evidence type="ECO:0000313" key="12">
    <source>
        <dbReference type="EMBL" id="EUJ33233.1"/>
    </source>
</evidence>
<comment type="catalytic activity">
    <reaction evidence="8 9">
        <text>prephenate + H(+) = 3-phenylpyruvate + CO2 + H2O</text>
        <dbReference type="Rhea" id="RHEA:21648"/>
        <dbReference type="ChEBI" id="CHEBI:15377"/>
        <dbReference type="ChEBI" id="CHEBI:15378"/>
        <dbReference type="ChEBI" id="CHEBI:16526"/>
        <dbReference type="ChEBI" id="CHEBI:18005"/>
        <dbReference type="ChEBI" id="CHEBI:29934"/>
        <dbReference type="EC" id="4.2.1.51"/>
    </reaction>
</comment>
<reference evidence="12 13" key="1">
    <citation type="journal article" date="2014" name="Int. J. Syst. Evol. Microbiol.">
        <title>Listeria floridensis sp. nov., Listeria aquatica sp. nov., Listeria cornellensis sp. nov., Listeria riparia sp. nov. and Listeria grandensis sp. nov., from agricultural and natural environments.</title>
        <authorList>
            <person name="den Bakker H.C."/>
            <person name="Warchocki S."/>
            <person name="Wright E.M."/>
            <person name="Allred A.F."/>
            <person name="Ahlstrom C."/>
            <person name="Manuel C.S."/>
            <person name="Stasiewicz M.J."/>
            <person name="Burrell A."/>
            <person name="Roof S."/>
            <person name="Strawn L."/>
            <person name="Fortes E.D."/>
            <person name="Nightingale K.K."/>
            <person name="Kephart D."/>
            <person name="Wiedmann M."/>
        </authorList>
    </citation>
    <scope>NUCLEOTIDE SEQUENCE [LARGE SCALE GENOMIC DNA]</scope>
    <source>
        <strain evidence="12 13">FSL S10-1187</strain>
    </source>
</reference>
<evidence type="ECO:0000259" key="10">
    <source>
        <dbReference type="PROSITE" id="PS51171"/>
    </source>
</evidence>
<dbReference type="SUPFAM" id="SSF53850">
    <property type="entry name" value="Periplasmic binding protein-like II"/>
    <property type="match status" value="1"/>
</dbReference>
<dbReference type="InterPro" id="IPR008242">
    <property type="entry name" value="Chor_mutase/pphenate_deHydtase"/>
</dbReference>
<comment type="pathway">
    <text evidence="1 9">Amino-acid biosynthesis; L-phenylalanine biosynthesis; phenylpyruvate from prephenate: step 1/1.</text>
</comment>
<dbReference type="Pfam" id="PF00800">
    <property type="entry name" value="PDT"/>
    <property type="match status" value="1"/>
</dbReference>
<keyword evidence="7 9" id="KW-0456">Lyase</keyword>
<dbReference type="GO" id="GO:0004664">
    <property type="term" value="F:prephenate dehydratase activity"/>
    <property type="evidence" value="ECO:0007669"/>
    <property type="project" value="UniProtKB-EC"/>
</dbReference>
<dbReference type="NCBIfam" id="NF008865">
    <property type="entry name" value="PRK11898.1"/>
    <property type="match status" value="1"/>
</dbReference>
<dbReference type="Proteomes" id="UP000019249">
    <property type="component" value="Unassembled WGS sequence"/>
</dbReference>
<evidence type="ECO:0000256" key="6">
    <source>
        <dbReference type="ARBA" id="ARBA00023222"/>
    </source>
</evidence>
<keyword evidence="4 9" id="KW-0028">Amino-acid biosynthesis</keyword>
<dbReference type="PROSITE" id="PS51171">
    <property type="entry name" value="PREPHENATE_DEHYDR_3"/>
    <property type="match status" value="1"/>
</dbReference>
<keyword evidence="13" id="KW-1185">Reference proteome</keyword>
<organism evidence="12 13">
    <name type="scientific">Listeria floridensis FSL S10-1187</name>
    <dbReference type="NCBI Taxonomy" id="1265817"/>
    <lineage>
        <taxon>Bacteria</taxon>
        <taxon>Bacillati</taxon>
        <taxon>Bacillota</taxon>
        <taxon>Bacilli</taxon>
        <taxon>Bacillales</taxon>
        <taxon>Listeriaceae</taxon>
        <taxon>Listeria</taxon>
    </lineage>
</organism>
<dbReference type="PIRSF" id="PIRSF001500">
    <property type="entry name" value="Chor_mut_pdt_Ppr"/>
    <property type="match status" value="1"/>
</dbReference>
<dbReference type="EMBL" id="AODF01000006">
    <property type="protein sequence ID" value="EUJ33233.1"/>
    <property type="molecule type" value="Genomic_DNA"/>
</dbReference>
<dbReference type="PANTHER" id="PTHR21022:SF19">
    <property type="entry name" value="PREPHENATE DEHYDRATASE-RELATED"/>
    <property type="match status" value="1"/>
</dbReference>
<name>A0ABN0RH37_9LIST</name>
<dbReference type="Gene3D" id="3.40.190.10">
    <property type="entry name" value="Periplasmic binding protein-like II"/>
    <property type="match status" value="2"/>
</dbReference>
<accession>A0ABN0RH37</accession>
<dbReference type="CDD" id="cd13633">
    <property type="entry name" value="PBP2_Sa-PDT_like"/>
    <property type="match status" value="1"/>
</dbReference>
<evidence type="ECO:0000256" key="4">
    <source>
        <dbReference type="ARBA" id="ARBA00022605"/>
    </source>
</evidence>
<dbReference type="Pfam" id="PF01842">
    <property type="entry name" value="ACT"/>
    <property type="match status" value="1"/>
</dbReference>
<dbReference type="EC" id="4.2.1.51" evidence="2 9"/>
<keyword evidence="6 9" id="KW-0584">Phenylalanine biosynthesis</keyword>
<evidence type="ECO:0000256" key="7">
    <source>
        <dbReference type="ARBA" id="ARBA00023239"/>
    </source>
</evidence>
<dbReference type="InterPro" id="IPR018528">
    <property type="entry name" value="Preph_deHydtase_CS"/>
</dbReference>
<feature type="domain" description="ACT" evidence="11">
    <location>
        <begin position="198"/>
        <end position="275"/>
    </location>
</feature>
<gene>
    <name evidence="9" type="primary">pheA</name>
    <name evidence="12" type="ORF">MFLO_03785</name>
</gene>
<sequence length="287" mass="30913">MDIAYLGPAASFTHSAAKYAFPDETLIPHAAIPDAIMAIQSGAVDAAVVPIENTIEGGVNTTLDYLFHFADVPIQAELVLPIAQHVMVHSGNAAAWKSVQKVLSHPQGLAQCADFLQAELYGVELTATPSTAYAAKWVSEHPDMLAAAIAPELAATEYGLAIVKRDAQDIELNQTRFAVLSRSPVQIRLPKGEEKTTINVILPNNLPGALHKVLSAFAWRGIDMSKIESRPLKTSLGEYFFLIDLLSGGKTELLQNALQEIELLGGEVKVLGSYQTYLIKKKKAGEA</sequence>
<dbReference type="InterPro" id="IPR045865">
    <property type="entry name" value="ACT-like_dom_sf"/>
</dbReference>
<dbReference type="PROSITE" id="PS51671">
    <property type="entry name" value="ACT"/>
    <property type="match status" value="1"/>
</dbReference>
<keyword evidence="5 9" id="KW-0057">Aromatic amino acid biosynthesis</keyword>
<dbReference type="PROSITE" id="PS00858">
    <property type="entry name" value="PREPHENATE_DEHYDR_2"/>
    <property type="match status" value="1"/>
</dbReference>
<dbReference type="RefSeq" id="WP_036096388.1">
    <property type="nucleotide sequence ID" value="NZ_AODF01000006.1"/>
</dbReference>
<evidence type="ECO:0000259" key="11">
    <source>
        <dbReference type="PROSITE" id="PS51671"/>
    </source>
</evidence>
<dbReference type="Gene3D" id="3.30.70.260">
    <property type="match status" value="1"/>
</dbReference>
<evidence type="ECO:0000313" key="13">
    <source>
        <dbReference type="Proteomes" id="UP000019249"/>
    </source>
</evidence>
<evidence type="ECO:0000256" key="8">
    <source>
        <dbReference type="ARBA" id="ARBA00047848"/>
    </source>
</evidence>
<evidence type="ECO:0000256" key="2">
    <source>
        <dbReference type="ARBA" id="ARBA00013147"/>
    </source>
</evidence>
<dbReference type="CDD" id="cd04905">
    <property type="entry name" value="ACT_CM-PDT"/>
    <property type="match status" value="1"/>
</dbReference>
<evidence type="ECO:0000256" key="5">
    <source>
        <dbReference type="ARBA" id="ARBA00023141"/>
    </source>
</evidence>
<dbReference type="SUPFAM" id="SSF55021">
    <property type="entry name" value="ACT-like"/>
    <property type="match status" value="1"/>
</dbReference>
<dbReference type="PANTHER" id="PTHR21022">
    <property type="entry name" value="PREPHENATE DEHYDRATASE P PROTEIN"/>
    <property type="match status" value="1"/>
</dbReference>
<evidence type="ECO:0000256" key="9">
    <source>
        <dbReference type="RuleBase" id="RU361254"/>
    </source>
</evidence>
<feature type="domain" description="Prephenate dehydratase" evidence="10">
    <location>
        <begin position="2"/>
        <end position="182"/>
    </location>
</feature>
<evidence type="ECO:0000256" key="1">
    <source>
        <dbReference type="ARBA" id="ARBA00004741"/>
    </source>
</evidence>
<protein>
    <recommendedName>
        <fullName evidence="3 9">Prephenate dehydratase</fullName>
        <shortName evidence="9">PDT</shortName>
        <ecNumber evidence="2 9">4.2.1.51</ecNumber>
    </recommendedName>
</protein>
<evidence type="ECO:0000256" key="3">
    <source>
        <dbReference type="ARBA" id="ARBA00021872"/>
    </source>
</evidence>
<dbReference type="InterPro" id="IPR002912">
    <property type="entry name" value="ACT_dom"/>
</dbReference>
<comment type="caution">
    <text evidence="12">The sequence shown here is derived from an EMBL/GenBank/DDBJ whole genome shotgun (WGS) entry which is preliminary data.</text>
</comment>
<proteinExistence type="predicted"/>
<dbReference type="InterPro" id="IPR001086">
    <property type="entry name" value="Preph_deHydtase"/>
</dbReference>